<sequence length="56" mass="6344">MGEPPLQCRDLEVNGRRIAYVEAGDGERTCVLIHGFASSWKVWISTRFRRSPQPIG</sequence>
<organism evidence="1 2">
    <name type="scientific">Mycolicibacterium farcinogenes</name>
    <name type="common">Mycobacterium farcinogenes</name>
    <dbReference type="NCBI Taxonomy" id="1802"/>
    <lineage>
        <taxon>Bacteria</taxon>
        <taxon>Bacillati</taxon>
        <taxon>Actinomycetota</taxon>
        <taxon>Actinomycetes</taxon>
        <taxon>Mycobacteriales</taxon>
        <taxon>Mycobacteriaceae</taxon>
        <taxon>Mycolicibacterium</taxon>
    </lineage>
</organism>
<protein>
    <submittedName>
        <fullName evidence="1">Uncharacterized protein</fullName>
    </submittedName>
</protein>
<gene>
    <name evidence="1" type="ORF">K6L26_30375</name>
</gene>
<accession>A0ACD1FQU3</accession>
<proteinExistence type="predicted"/>
<dbReference type="Proteomes" id="UP000825598">
    <property type="component" value="Plasmid unnamed1"/>
</dbReference>
<keyword evidence="1" id="KW-0614">Plasmid</keyword>
<name>A0ACD1FQU3_MYCFR</name>
<dbReference type="EMBL" id="CP081674">
    <property type="protein sequence ID" value="QZH69443.1"/>
    <property type="molecule type" value="Genomic_DNA"/>
</dbReference>
<evidence type="ECO:0000313" key="2">
    <source>
        <dbReference type="Proteomes" id="UP000825598"/>
    </source>
</evidence>
<reference evidence="1" key="1">
    <citation type="submission" date="2021-07" db="EMBL/GenBank/DDBJ databases">
        <title>Complete Genome Sequences of Mycobacterium farcinogenes Isolated from Clinical Specimens from Patients in Thailand.</title>
        <authorList>
            <person name="Sodsai P."/>
        </authorList>
    </citation>
    <scope>NUCLEOTIDE SEQUENCE</scope>
    <source>
        <strain evidence="1">BKK/CU-MFGFA-001</strain>
    </source>
</reference>
<keyword evidence="2" id="KW-1185">Reference proteome</keyword>
<evidence type="ECO:0000313" key="1">
    <source>
        <dbReference type="EMBL" id="QZH69443.1"/>
    </source>
</evidence>
<geneLocation type="plasmid" evidence="1 2">
    <name>unnamed1</name>
</geneLocation>